<dbReference type="InterPro" id="IPR011727">
    <property type="entry name" value="CHP02117"/>
</dbReference>
<accession>A0A7W7EHT8</accession>
<dbReference type="NCBIfam" id="TIGR02117">
    <property type="entry name" value="chp_urease_rgn"/>
    <property type="match status" value="1"/>
</dbReference>
<dbReference type="EMBL" id="JACIIG010000001">
    <property type="protein sequence ID" value="MBB4566026.1"/>
    <property type="molecule type" value="Genomic_DNA"/>
</dbReference>
<name>A0A7W7EHT8_9HYPH</name>
<organism evidence="1 2">
    <name type="scientific">Rhizobium leucaenae</name>
    <dbReference type="NCBI Taxonomy" id="29450"/>
    <lineage>
        <taxon>Bacteria</taxon>
        <taxon>Pseudomonadati</taxon>
        <taxon>Pseudomonadota</taxon>
        <taxon>Alphaproteobacteria</taxon>
        <taxon>Hyphomicrobiales</taxon>
        <taxon>Rhizobiaceae</taxon>
        <taxon>Rhizobium/Agrobacterium group</taxon>
        <taxon>Rhizobium</taxon>
    </lineage>
</organism>
<reference evidence="1 2" key="1">
    <citation type="submission" date="2020-08" db="EMBL/GenBank/DDBJ databases">
        <title>Genomic Encyclopedia of Type Strains, Phase IV (KMG-V): Genome sequencing to study the core and pangenomes of soil and plant-associated prokaryotes.</title>
        <authorList>
            <person name="Whitman W."/>
        </authorList>
    </citation>
    <scope>NUCLEOTIDE SEQUENCE [LARGE SCALE GENOMIC DNA]</scope>
    <source>
        <strain evidence="1 2">SEMIA 492</strain>
    </source>
</reference>
<dbReference type="AlphaFoldDB" id="A0A7W7EHT8"/>
<dbReference type="RefSeq" id="WP_065091565.1">
    <property type="nucleotide sequence ID" value="NZ_JACIIG010000001.1"/>
</dbReference>
<dbReference type="Pfam" id="PF09601">
    <property type="entry name" value="DUF2459"/>
    <property type="match status" value="1"/>
</dbReference>
<gene>
    <name evidence="1" type="ORF">GGE60_000114</name>
</gene>
<comment type="caution">
    <text evidence="1">The sequence shown here is derived from an EMBL/GenBank/DDBJ whole genome shotgun (WGS) entry which is preliminary data.</text>
</comment>
<evidence type="ECO:0000313" key="1">
    <source>
        <dbReference type="EMBL" id="MBB4566026.1"/>
    </source>
</evidence>
<sequence>MISSIFKGVFFAVLAIVAIAALGIVAPRPLWPDGRAERAERSQHVLVLSNPIHTDIAIPVDGDLISRFAFLRTAGLDLDNTNVRYLVFGWGGRSFYTETRTWADLKAGPVLKSFTLDRAVIHAELAGEIPANAPGVMAISIDTEGLERLKRFILGSFEQTNNQPSPLIGSNYGPNDAFFEGRGYFNALMGCNTWTAAGLRQAGLTSGLWTALPWMLRLSLSLHNDRDRFASTQIN</sequence>
<protein>
    <submittedName>
        <fullName evidence="1">Uncharacterized protein (TIGR02117 family)</fullName>
    </submittedName>
</protein>
<proteinExistence type="predicted"/>
<dbReference type="Proteomes" id="UP000543836">
    <property type="component" value="Unassembled WGS sequence"/>
</dbReference>
<keyword evidence="2" id="KW-1185">Reference proteome</keyword>
<evidence type="ECO:0000313" key="2">
    <source>
        <dbReference type="Proteomes" id="UP000543836"/>
    </source>
</evidence>